<dbReference type="InterPro" id="IPR050905">
    <property type="entry name" value="Plant_NBS-LRR"/>
</dbReference>
<dbReference type="Proteomes" id="UP001372338">
    <property type="component" value="Unassembled WGS sequence"/>
</dbReference>
<evidence type="ECO:0000256" key="1">
    <source>
        <dbReference type="ARBA" id="ARBA00022821"/>
    </source>
</evidence>
<evidence type="ECO:0000313" key="4">
    <source>
        <dbReference type="EMBL" id="KAK7256984.1"/>
    </source>
</evidence>
<keyword evidence="5" id="KW-1185">Reference proteome</keyword>
<feature type="coiled-coil region" evidence="2">
    <location>
        <begin position="28"/>
        <end position="62"/>
    </location>
</feature>
<organism evidence="4 5">
    <name type="scientific">Crotalaria pallida</name>
    <name type="common">Smooth rattlebox</name>
    <name type="synonym">Crotalaria striata</name>
    <dbReference type="NCBI Taxonomy" id="3830"/>
    <lineage>
        <taxon>Eukaryota</taxon>
        <taxon>Viridiplantae</taxon>
        <taxon>Streptophyta</taxon>
        <taxon>Embryophyta</taxon>
        <taxon>Tracheophyta</taxon>
        <taxon>Spermatophyta</taxon>
        <taxon>Magnoliopsida</taxon>
        <taxon>eudicotyledons</taxon>
        <taxon>Gunneridae</taxon>
        <taxon>Pentapetalae</taxon>
        <taxon>rosids</taxon>
        <taxon>fabids</taxon>
        <taxon>Fabales</taxon>
        <taxon>Fabaceae</taxon>
        <taxon>Papilionoideae</taxon>
        <taxon>50 kb inversion clade</taxon>
        <taxon>genistoids sensu lato</taxon>
        <taxon>core genistoids</taxon>
        <taxon>Crotalarieae</taxon>
        <taxon>Crotalaria</taxon>
    </lineage>
</organism>
<reference evidence="4 5" key="1">
    <citation type="submission" date="2024-01" db="EMBL/GenBank/DDBJ databases">
        <title>The genomes of 5 underutilized Papilionoideae crops provide insights into root nodulation and disease resistanc.</title>
        <authorList>
            <person name="Yuan L."/>
        </authorList>
    </citation>
    <scope>NUCLEOTIDE SEQUENCE [LARGE SCALE GENOMIC DNA]</scope>
    <source>
        <strain evidence="4">ZHUSHIDOU_FW_LH</strain>
        <tissue evidence="4">Leaf</tissue>
    </source>
</reference>
<comment type="caution">
    <text evidence="4">The sequence shown here is derived from an EMBL/GenBank/DDBJ whole genome shotgun (WGS) entry which is preliminary data.</text>
</comment>
<dbReference type="EMBL" id="JAYWIO010000006">
    <property type="protein sequence ID" value="KAK7256984.1"/>
    <property type="molecule type" value="Genomic_DNA"/>
</dbReference>
<dbReference type="PANTHER" id="PTHR33463">
    <property type="entry name" value="NB-ARC DOMAIN-CONTAINING PROTEIN-RELATED"/>
    <property type="match status" value="1"/>
</dbReference>
<sequence>MACDIVIAVASKVAEYAVAPVGRQLGYVIFYRSNVEDLNTKLQNLEAAKVALQRRADAAKHNGEVIHDHVQAWLVKVDDTVAKANGFQNNEGHARVGCSIRSIPNLWTRHQLSRKATKVMEEISQVLTQGSFDEISYLPHLPVAFPPSARGYEPLLSRTALLNEIMQELKDDNIHMIGVCGMGGVGKSTLVKEVAWQAEHDGFSVQSLWPM</sequence>
<name>A0AAN9EH47_CROPI</name>
<gene>
    <name evidence="4" type="ORF">RIF29_30635</name>
</gene>
<dbReference type="SUPFAM" id="SSF52540">
    <property type="entry name" value="P-loop containing nucleoside triphosphate hydrolases"/>
    <property type="match status" value="1"/>
</dbReference>
<dbReference type="Gene3D" id="3.40.50.300">
    <property type="entry name" value="P-loop containing nucleotide triphosphate hydrolases"/>
    <property type="match status" value="1"/>
</dbReference>
<keyword evidence="2" id="KW-0175">Coiled coil</keyword>
<dbReference type="Pfam" id="PF00931">
    <property type="entry name" value="NB-ARC"/>
    <property type="match status" value="1"/>
</dbReference>
<evidence type="ECO:0000256" key="2">
    <source>
        <dbReference type="SAM" id="Coils"/>
    </source>
</evidence>
<protein>
    <recommendedName>
        <fullName evidence="3">NB-ARC domain-containing protein</fullName>
    </recommendedName>
</protein>
<dbReference type="AlphaFoldDB" id="A0AAN9EH47"/>
<accession>A0AAN9EH47</accession>
<feature type="domain" description="NB-ARC" evidence="3">
    <location>
        <begin position="160"/>
        <end position="197"/>
    </location>
</feature>
<evidence type="ECO:0000313" key="5">
    <source>
        <dbReference type="Proteomes" id="UP001372338"/>
    </source>
</evidence>
<dbReference type="InterPro" id="IPR027417">
    <property type="entry name" value="P-loop_NTPase"/>
</dbReference>
<evidence type="ECO:0000259" key="3">
    <source>
        <dbReference type="Pfam" id="PF00931"/>
    </source>
</evidence>
<dbReference type="PANTHER" id="PTHR33463:SF203">
    <property type="entry name" value="AAA+ ATPASE DOMAIN-CONTAINING PROTEIN"/>
    <property type="match status" value="1"/>
</dbReference>
<dbReference type="GO" id="GO:0043531">
    <property type="term" value="F:ADP binding"/>
    <property type="evidence" value="ECO:0007669"/>
    <property type="project" value="InterPro"/>
</dbReference>
<dbReference type="InterPro" id="IPR002182">
    <property type="entry name" value="NB-ARC"/>
</dbReference>
<keyword evidence="1" id="KW-0611">Plant defense</keyword>
<proteinExistence type="predicted"/>